<proteinExistence type="predicted"/>
<dbReference type="Gene3D" id="2.60.120.620">
    <property type="entry name" value="q2cbj1_9rhob like domain"/>
    <property type="match status" value="1"/>
</dbReference>
<dbReference type="AlphaFoldDB" id="A0AAJ0D7P1"/>
<evidence type="ECO:0008006" key="3">
    <source>
        <dbReference type="Google" id="ProtNLM"/>
    </source>
</evidence>
<name>A0AAJ0D7P1_9PEZI</name>
<dbReference type="Pfam" id="PF05721">
    <property type="entry name" value="PhyH"/>
    <property type="match status" value="2"/>
</dbReference>
<dbReference type="Proteomes" id="UP001271007">
    <property type="component" value="Unassembled WGS sequence"/>
</dbReference>
<evidence type="ECO:0000313" key="1">
    <source>
        <dbReference type="EMBL" id="KAK3048216.1"/>
    </source>
</evidence>
<sequence>MIAAIDPLEDAKDHMSREGWCVVPDVLTQEQTKKVLDELWSVAAGANKRGEDTFLPFLDPNESNVRVFYLLEHAVFRELIQHPTAIQMVKSVLGENFIISNFTANIARPGSKSMGLHSDQSLVSPDPWTRIEAMNIIWCLTDVYGSTLTHLRPLLTGSARGRKFENGATLYIPGSNKWERRQDIAKNAKEMLKPFEAKAGSIVVMDGTVWHTSGANTTKDQDRALLFGYYTAPHLRQQVNWTRKLSKDVQDSLSPEMEEWLGLGVTANLGEAIMHLKYLDDQCCFRQVVALQVSCHGIQKVEGYTRFQGRSIPTAPRCVVK</sequence>
<gene>
    <name evidence="1" type="ORF">LTR09_010377</name>
</gene>
<dbReference type="PANTHER" id="PTHR37563">
    <property type="entry name" value="PHYTANOYL-COA DIOXYGENASE FAMILY PROTEIN (AFU_ORTHOLOGUE AFUA_2G03330)"/>
    <property type="match status" value="1"/>
</dbReference>
<dbReference type="PANTHER" id="PTHR37563:SF2">
    <property type="entry name" value="PHYTANOYL-COA DIOXYGENASE FAMILY PROTEIN (AFU_ORTHOLOGUE AFUA_2G03330)"/>
    <property type="match status" value="1"/>
</dbReference>
<evidence type="ECO:0000313" key="2">
    <source>
        <dbReference type="Proteomes" id="UP001271007"/>
    </source>
</evidence>
<accession>A0AAJ0D7P1</accession>
<dbReference type="EMBL" id="JAWDJX010000051">
    <property type="protein sequence ID" value="KAK3048216.1"/>
    <property type="molecule type" value="Genomic_DNA"/>
</dbReference>
<dbReference type="InterPro" id="IPR008775">
    <property type="entry name" value="Phytyl_CoA_dOase-like"/>
</dbReference>
<organism evidence="1 2">
    <name type="scientific">Extremus antarcticus</name>
    <dbReference type="NCBI Taxonomy" id="702011"/>
    <lineage>
        <taxon>Eukaryota</taxon>
        <taxon>Fungi</taxon>
        <taxon>Dikarya</taxon>
        <taxon>Ascomycota</taxon>
        <taxon>Pezizomycotina</taxon>
        <taxon>Dothideomycetes</taxon>
        <taxon>Dothideomycetidae</taxon>
        <taxon>Mycosphaerellales</taxon>
        <taxon>Extremaceae</taxon>
        <taxon>Extremus</taxon>
    </lineage>
</organism>
<comment type="caution">
    <text evidence="1">The sequence shown here is derived from an EMBL/GenBank/DDBJ whole genome shotgun (WGS) entry which is preliminary data.</text>
</comment>
<reference evidence="1" key="1">
    <citation type="submission" date="2023-04" db="EMBL/GenBank/DDBJ databases">
        <title>Black Yeasts Isolated from many extreme environments.</title>
        <authorList>
            <person name="Coleine C."/>
            <person name="Stajich J.E."/>
            <person name="Selbmann L."/>
        </authorList>
    </citation>
    <scope>NUCLEOTIDE SEQUENCE</scope>
    <source>
        <strain evidence="1">CCFEE 5312</strain>
    </source>
</reference>
<dbReference type="InterPro" id="IPR051961">
    <property type="entry name" value="Fungal_Metabolite_Diox"/>
</dbReference>
<dbReference type="SUPFAM" id="SSF51197">
    <property type="entry name" value="Clavaminate synthase-like"/>
    <property type="match status" value="1"/>
</dbReference>
<keyword evidence="2" id="KW-1185">Reference proteome</keyword>
<protein>
    <recommendedName>
        <fullName evidence="3">Phytanoyl-CoA dioxygenase family protein</fullName>
    </recommendedName>
</protein>